<proteinExistence type="predicted"/>
<organism evidence="2 3">
    <name type="scientific">Linum trigynum</name>
    <dbReference type="NCBI Taxonomy" id="586398"/>
    <lineage>
        <taxon>Eukaryota</taxon>
        <taxon>Viridiplantae</taxon>
        <taxon>Streptophyta</taxon>
        <taxon>Embryophyta</taxon>
        <taxon>Tracheophyta</taxon>
        <taxon>Spermatophyta</taxon>
        <taxon>Magnoliopsida</taxon>
        <taxon>eudicotyledons</taxon>
        <taxon>Gunneridae</taxon>
        <taxon>Pentapetalae</taxon>
        <taxon>rosids</taxon>
        <taxon>fabids</taxon>
        <taxon>Malpighiales</taxon>
        <taxon>Linaceae</taxon>
        <taxon>Linum</taxon>
    </lineage>
</organism>
<feature type="compositionally biased region" description="Basic residues" evidence="1">
    <location>
        <begin position="52"/>
        <end position="64"/>
    </location>
</feature>
<name>A0AAV2C8M7_9ROSI</name>
<evidence type="ECO:0000313" key="3">
    <source>
        <dbReference type="Proteomes" id="UP001497516"/>
    </source>
</evidence>
<accession>A0AAV2C8M7</accession>
<dbReference type="AlphaFoldDB" id="A0AAV2C8M7"/>
<evidence type="ECO:0000256" key="1">
    <source>
        <dbReference type="SAM" id="MobiDB-lite"/>
    </source>
</evidence>
<evidence type="ECO:0000313" key="2">
    <source>
        <dbReference type="EMBL" id="CAL1352549.1"/>
    </source>
</evidence>
<reference evidence="2 3" key="1">
    <citation type="submission" date="2024-04" db="EMBL/GenBank/DDBJ databases">
        <authorList>
            <person name="Fracassetti M."/>
        </authorList>
    </citation>
    <scope>NUCLEOTIDE SEQUENCE [LARGE SCALE GENOMIC DNA]</scope>
</reference>
<gene>
    <name evidence="2" type="ORF">LTRI10_LOCUS512</name>
</gene>
<keyword evidence="3" id="KW-1185">Reference proteome</keyword>
<sequence length="75" mass="8363">MTLSLPQSQPLTSISERNDEFDDGGDERSNSAEMALPRLSYARFPDLSAGGRTRRRLGKQRRAIKVSEVRTQASP</sequence>
<protein>
    <submittedName>
        <fullName evidence="2">Uncharacterized protein</fullName>
    </submittedName>
</protein>
<feature type="compositionally biased region" description="Polar residues" evidence="1">
    <location>
        <begin position="1"/>
        <end position="15"/>
    </location>
</feature>
<dbReference type="Proteomes" id="UP001497516">
    <property type="component" value="Chromosome 1"/>
</dbReference>
<dbReference type="EMBL" id="OZ034813">
    <property type="protein sequence ID" value="CAL1352549.1"/>
    <property type="molecule type" value="Genomic_DNA"/>
</dbReference>
<feature type="region of interest" description="Disordered" evidence="1">
    <location>
        <begin position="1"/>
        <end position="75"/>
    </location>
</feature>